<dbReference type="SMART" id="SM01052">
    <property type="entry name" value="CAP_GLY"/>
    <property type="match status" value="1"/>
</dbReference>
<evidence type="ECO:0000256" key="11">
    <source>
        <dbReference type="ARBA" id="ARBA00023054"/>
    </source>
</evidence>
<dbReference type="GO" id="GO:0005874">
    <property type="term" value="C:microtubule"/>
    <property type="evidence" value="ECO:0007669"/>
    <property type="project" value="UniProtKB-KW"/>
</dbReference>
<dbReference type="GO" id="GO:0000922">
    <property type="term" value="C:spindle pole"/>
    <property type="evidence" value="ECO:0007669"/>
    <property type="project" value="TreeGrafter"/>
</dbReference>
<comment type="similarity">
    <text evidence="4">Belongs to the dynactin 150 kDa subunit family.</text>
</comment>
<dbReference type="GO" id="GO:0007097">
    <property type="term" value="P:nuclear migration"/>
    <property type="evidence" value="ECO:0007669"/>
    <property type="project" value="TreeGrafter"/>
</dbReference>
<gene>
    <name evidence="16" type="primary">DCTN1-p150</name>
    <name evidence="16" type="ORF">EVAR_85497_1</name>
</gene>
<evidence type="ECO:0000256" key="13">
    <source>
        <dbReference type="ARBA" id="ARBA00023306"/>
    </source>
</evidence>
<reference evidence="16 17" key="1">
    <citation type="journal article" date="2019" name="Commun. Biol.">
        <title>The bagworm genome reveals a unique fibroin gene that provides high tensile strength.</title>
        <authorList>
            <person name="Kono N."/>
            <person name="Nakamura H."/>
            <person name="Ohtoshi R."/>
            <person name="Tomita M."/>
            <person name="Numata K."/>
            <person name="Arakawa K."/>
        </authorList>
    </citation>
    <scope>NUCLEOTIDE SEQUENCE [LARGE SCALE GENOMIC DNA]</scope>
</reference>
<accession>A0A4C1VCA3</accession>
<comment type="caution">
    <text evidence="16">The sequence shown here is derived from an EMBL/GenBank/DDBJ whole genome shotgun (WGS) entry which is preliminary data.</text>
</comment>
<keyword evidence="9" id="KW-0498">Mitosis</keyword>
<feature type="region of interest" description="Disordered" evidence="14">
    <location>
        <begin position="79"/>
        <end position="103"/>
    </location>
</feature>
<evidence type="ECO:0000259" key="15">
    <source>
        <dbReference type="PROSITE" id="PS50245"/>
    </source>
</evidence>
<evidence type="ECO:0000256" key="5">
    <source>
        <dbReference type="ARBA" id="ARBA00016574"/>
    </source>
</evidence>
<dbReference type="OrthoDB" id="2130750at2759"/>
<keyword evidence="8" id="KW-0493">Microtubule</keyword>
<dbReference type="AlphaFoldDB" id="A0A4C1VCA3"/>
<evidence type="ECO:0000256" key="7">
    <source>
        <dbReference type="ARBA" id="ARBA00022618"/>
    </source>
</evidence>
<evidence type="ECO:0000256" key="3">
    <source>
        <dbReference type="ARBA" id="ARBA00004544"/>
    </source>
</evidence>
<evidence type="ECO:0000256" key="2">
    <source>
        <dbReference type="ARBA" id="ARBA00004186"/>
    </source>
</evidence>
<dbReference type="InterPro" id="IPR022157">
    <property type="entry name" value="Dynactin"/>
</dbReference>
<dbReference type="PROSITE" id="PS50245">
    <property type="entry name" value="CAP_GLY_2"/>
    <property type="match status" value="1"/>
</dbReference>
<dbReference type="GO" id="GO:0030286">
    <property type="term" value="C:dynein complex"/>
    <property type="evidence" value="ECO:0007669"/>
    <property type="project" value="UniProtKB-KW"/>
</dbReference>
<dbReference type="PANTHER" id="PTHR18916">
    <property type="entry name" value="DYNACTIN 1-RELATED MICROTUBULE-BINDING"/>
    <property type="match status" value="1"/>
</dbReference>
<dbReference type="PROSITE" id="PS00845">
    <property type="entry name" value="CAP_GLY_1"/>
    <property type="match status" value="1"/>
</dbReference>
<dbReference type="SUPFAM" id="SSF74924">
    <property type="entry name" value="Cap-Gly domain"/>
    <property type="match status" value="1"/>
</dbReference>
<keyword evidence="7" id="KW-0132">Cell division</keyword>
<dbReference type="GO" id="GO:0000132">
    <property type="term" value="P:establishment of mitotic spindle orientation"/>
    <property type="evidence" value="ECO:0007669"/>
    <property type="project" value="TreeGrafter"/>
</dbReference>
<dbReference type="InterPro" id="IPR000938">
    <property type="entry name" value="CAP-Gly_domain"/>
</dbReference>
<evidence type="ECO:0000256" key="8">
    <source>
        <dbReference type="ARBA" id="ARBA00022701"/>
    </source>
</evidence>
<sequence>MSDKPLTLGQRVKVVAKDVKGTVAYVGYPTFATGKWIGVILDEPKGKNNGTIRGHAYFTCEENYGVFVRQTQIQLLDAEDNPMETSMTMSSSDKSSKTRLNSGNSTVNNSTLVEFLIMYEVVYTVTGYLYTPRCGTTKPRLWFTLNRLTLRSSRTSLAGSRQSLISYPSPTAEERASSPDLTAKRASFVETGFVETLTPQYTPGQSITSPPAPSEDKLANLHAQQEITQLKSEVEDLKEKLETLRIKRAEDREKLRELERVRLQLEQANEFKTKIMESQAQLQRDLQRAKQEMRDVQEALEAHNEETAELQEAAEMAALDKEMAEERAEALQLELESCREKLEEATLDLQLMRAEMEAGGNTPHPYAADGGGCGYETRQLQQQNARLRETLVRLRDLSAHDKHMMQKIQKDLEQSKSEIAELSRTKEKLSQRVDELEGQVADLREQVDAALGAEEMVEQLAEKKMALEDQVEQLKQDVSDLEALQEVHEQLVESNRDLEMDLREELEMAHAATREAIREREAAMETILDRDTTIVKFRELVQRLTEQFNELRSQLASKQGSPAPSSEQESTPEPVRGSPAVELGSLVHASRASTRSIDLQLRALELSQARERADMLAACLPDHFTTPGGDHDAVLMILLLQRLNTKADIILGQIRERFGAVNLWDRETVTKTHTAVQYSFRCQLEYQLNMLQSIVCMWSTALELCTPETLLRAAGALPDALTQERALDGALQLLKCNELDEKFNSEGIERCWTYLSAMWSALNLGTVEGAADAREPLVRVCCALDSLARALHADASALTQILVVGDRQQDVGLLNEHIRGAADALQAQLKGVRRRVPPGLRLRAAGLDMQLVERLRGETASALWLAARACSLTCRAACAAAETGGERGEGALLPHTALLQLWAVAVDKVYQQWTMGVRKKISHRQVLRAVKRAYLKLTLHLIYCLLDIIIIGYCESCQIAGSPDARPPRAAAIGTVQRFLSLSTRSMLHLKMPRNFPDPVQSN</sequence>
<feature type="region of interest" description="Disordered" evidence="14">
    <location>
        <begin position="159"/>
        <end position="180"/>
    </location>
</feature>
<evidence type="ECO:0000256" key="9">
    <source>
        <dbReference type="ARBA" id="ARBA00022776"/>
    </source>
</evidence>
<organism evidence="16 17">
    <name type="scientific">Eumeta variegata</name>
    <name type="common">Bagworm moth</name>
    <name type="synonym">Eumeta japonica</name>
    <dbReference type="NCBI Taxonomy" id="151549"/>
    <lineage>
        <taxon>Eukaryota</taxon>
        <taxon>Metazoa</taxon>
        <taxon>Ecdysozoa</taxon>
        <taxon>Arthropoda</taxon>
        <taxon>Hexapoda</taxon>
        <taxon>Insecta</taxon>
        <taxon>Pterygota</taxon>
        <taxon>Neoptera</taxon>
        <taxon>Endopterygota</taxon>
        <taxon>Lepidoptera</taxon>
        <taxon>Glossata</taxon>
        <taxon>Ditrysia</taxon>
        <taxon>Tineoidea</taxon>
        <taxon>Psychidae</taxon>
        <taxon>Oiketicinae</taxon>
        <taxon>Eumeta</taxon>
    </lineage>
</organism>
<feature type="domain" description="CAP-Gly" evidence="15">
    <location>
        <begin position="27"/>
        <end position="69"/>
    </location>
</feature>
<evidence type="ECO:0000313" key="17">
    <source>
        <dbReference type="Proteomes" id="UP000299102"/>
    </source>
</evidence>
<name>A0A4C1VCA3_EUMVA</name>
<evidence type="ECO:0000256" key="10">
    <source>
        <dbReference type="ARBA" id="ARBA00023017"/>
    </source>
</evidence>
<proteinExistence type="inferred from homology"/>
<dbReference type="EMBL" id="BGZK01000316">
    <property type="protein sequence ID" value="GBP36249.1"/>
    <property type="molecule type" value="Genomic_DNA"/>
</dbReference>
<feature type="compositionally biased region" description="Polar residues" evidence="14">
    <location>
        <begin position="159"/>
        <end position="169"/>
    </location>
</feature>
<comment type="subcellular location">
    <subcellularLocation>
        <location evidence="3">Cytoplasm</location>
        <location evidence="3">Cell cortex</location>
    </subcellularLocation>
    <subcellularLocation>
        <location evidence="1">Cytoplasm</location>
        <location evidence="1">Cytoskeleton</location>
        <location evidence="1">Microtubule organizing center</location>
        <location evidence="1">Centrosome</location>
        <location evidence="1">Centriole</location>
    </subcellularLocation>
    <subcellularLocation>
        <location evidence="2">Cytoplasm</location>
        <location evidence="2">Cytoskeleton</location>
        <location evidence="2">Spindle</location>
    </subcellularLocation>
</comment>
<evidence type="ECO:0000256" key="4">
    <source>
        <dbReference type="ARBA" id="ARBA00011010"/>
    </source>
</evidence>
<dbReference type="Pfam" id="PF12455">
    <property type="entry name" value="Dynactin"/>
    <property type="match status" value="1"/>
</dbReference>
<feature type="region of interest" description="Disordered" evidence="14">
    <location>
        <begin position="553"/>
        <end position="579"/>
    </location>
</feature>
<evidence type="ECO:0000256" key="12">
    <source>
        <dbReference type="ARBA" id="ARBA00023212"/>
    </source>
</evidence>
<dbReference type="PANTHER" id="PTHR18916:SF6">
    <property type="entry name" value="DYNACTIN SUBUNIT 1"/>
    <property type="match status" value="1"/>
</dbReference>
<evidence type="ECO:0000256" key="14">
    <source>
        <dbReference type="SAM" id="MobiDB-lite"/>
    </source>
</evidence>
<protein>
    <recommendedName>
        <fullName evidence="5">Dynactin subunit 1</fullName>
    </recommendedName>
</protein>
<dbReference type="InterPro" id="IPR036859">
    <property type="entry name" value="CAP-Gly_dom_sf"/>
</dbReference>
<dbReference type="Gene3D" id="2.30.30.190">
    <property type="entry name" value="CAP Gly-rich-like domain"/>
    <property type="match status" value="1"/>
</dbReference>
<dbReference type="Pfam" id="PF01302">
    <property type="entry name" value="CAP_GLY"/>
    <property type="match status" value="1"/>
</dbReference>
<evidence type="ECO:0000256" key="6">
    <source>
        <dbReference type="ARBA" id="ARBA00022490"/>
    </source>
</evidence>
<dbReference type="GO" id="GO:0000776">
    <property type="term" value="C:kinetochore"/>
    <property type="evidence" value="ECO:0007669"/>
    <property type="project" value="TreeGrafter"/>
</dbReference>
<keyword evidence="12" id="KW-0206">Cytoskeleton</keyword>
<feature type="compositionally biased region" description="Polar residues" evidence="14">
    <location>
        <begin position="553"/>
        <end position="571"/>
    </location>
</feature>
<keyword evidence="13" id="KW-0131">Cell cycle</keyword>
<evidence type="ECO:0000256" key="1">
    <source>
        <dbReference type="ARBA" id="ARBA00004114"/>
    </source>
</evidence>
<dbReference type="Proteomes" id="UP000299102">
    <property type="component" value="Unassembled WGS sequence"/>
</dbReference>
<keyword evidence="6" id="KW-0963">Cytoplasm</keyword>
<dbReference type="GO" id="GO:0030424">
    <property type="term" value="C:axon"/>
    <property type="evidence" value="ECO:0007669"/>
    <property type="project" value="TreeGrafter"/>
</dbReference>
<keyword evidence="17" id="KW-1185">Reference proteome</keyword>
<keyword evidence="11" id="KW-0175">Coiled coil</keyword>
<dbReference type="STRING" id="151549.A0A4C1VCA3"/>
<keyword evidence="10" id="KW-0243">Dynein</keyword>
<evidence type="ECO:0000313" key="16">
    <source>
        <dbReference type="EMBL" id="GBP36249.1"/>
    </source>
</evidence>